<reference evidence="2" key="1">
    <citation type="journal article" date="2019" name="Int. J. Syst. Evol. Microbiol.">
        <title>The Global Catalogue of Microorganisms (GCM) 10K type strain sequencing project: providing services to taxonomists for standard genome sequencing and annotation.</title>
        <authorList>
            <consortium name="The Broad Institute Genomics Platform"/>
            <consortium name="The Broad Institute Genome Sequencing Center for Infectious Disease"/>
            <person name="Wu L."/>
            <person name="Ma J."/>
        </authorList>
    </citation>
    <scope>NUCLEOTIDE SEQUENCE [LARGE SCALE GENOMIC DNA]</scope>
    <source>
        <strain evidence="2">CCM 3243</strain>
    </source>
</reference>
<evidence type="ECO:0008006" key="3">
    <source>
        <dbReference type="Google" id="ProtNLM"/>
    </source>
</evidence>
<keyword evidence="2" id="KW-1185">Reference proteome</keyword>
<dbReference type="RefSeq" id="WP_381582959.1">
    <property type="nucleotide sequence ID" value="NZ_JBHSCF010000055.1"/>
</dbReference>
<dbReference type="EMBL" id="JBHSCF010000055">
    <property type="protein sequence ID" value="MFC4190381.1"/>
    <property type="molecule type" value="Genomic_DNA"/>
</dbReference>
<gene>
    <name evidence="1" type="ORF">ACFO3R_28990</name>
</gene>
<dbReference type="Proteomes" id="UP001595871">
    <property type="component" value="Unassembled WGS sequence"/>
</dbReference>
<proteinExistence type="predicted"/>
<protein>
    <recommendedName>
        <fullName evidence="3">CdiI immunity protein domain-containing protein</fullName>
    </recommendedName>
</protein>
<evidence type="ECO:0000313" key="2">
    <source>
        <dbReference type="Proteomes" id="UP001595871"/>
    </source>
</evidence>
<accession>A0ABV8NER7</accession>
<organism evidence="1 2">
    <name type="scientific">Streptomyces flavovirens</name>
    <dbReference type="NCBI Taxonomy" id="52258"/>
    <lineage>
        <taxon>Bacteria</taxon>
        <taxon>Bacillati</taxon>
        <taxon>Actinomycetota</taxon>
        <taxon>Actinomycetes</taxon>
        <taxon>Kitasatosporales</taxon>
        <taxon>Streptomycetaceae</taxon>
        <taxon>Streptomyces</taxon>
    </lineage>
</organism>
<evidence type="ECO:0000313" key="1">
    <source>
        <dbReference type="EMBL" id="MFC4190381.1"/>
    </source>
</evidence>
<name>A0ABV8NER7_9ACTN</name>
<comment type="caution">
    <text evidence="1">The sequence shown here is derived from an EMBL/GenBank/DDBJ whole genome shotgun (WGS) entry which is preliminary data.</text>
</comment>
<sequence>MTDTLDALIADYMPRVIDAFGLFADSYEDMPPAEAFERVLEDAAETLDEDDRDSENLVHEAGSVTKAARGDLTGERYRMWMRQTLDPILTGREAAA</sequence>